<keyword evidence="3" id="KW-0238">DNA-binding</keyword>
<evidence type="ECO:0000313" key="7">
    <source>
        <dbReference type="Proteomes" id="UP000029995"/>
    </source>
</evidence>
<dbReference type="RefSeq" id="WP_034837048.1">
    <property type="nucleotide sequence ID" value="NZ_JANX01000140.1"/>
</dbReference>
<comment type="similarity">
    <text evidence="1">Belongs to the SorC transcriptional regulatory family.</text>
</comment>
<evidence type="ECO:0000256" key="3">
    <source>
        <dbReference type="ARBA" id="ARBA00023125"/>
    </source>
</evidence>
<dbReference type="GO" id="GO:0030246">
    <property type="term" value="F:carbohydrate binding"/>
    <property type="evidence" value="ECO:0007669"/>
    <property type="project" value="InterPro"/>
</dbReference>
<dbReference type="PANTHER" id="PTHR34294:SF1">
    <property type="entry name" value="TRANSCRIPTIONAL REGULATOR LSRR"/>
    <property type="match status" value="1"/>
</dbReference>
<keyword evidence="4" id="KW-0804">Transcription</keyword>
<dbReference type="Pfam" id="PF04198">
    <property type="entry name" value="Sugar-bind"/>
    <property type="match status" value="1"/>
</dbReference>
<name>A0A0A0D705_9PROT</name>
<reference evidence="6 7" key="1">
    <citation type="submission" date="2014-01" db="EMBL/GenBank/DDBJ databases">
        <title>Genome sequence determination for a cystic fibrosis isolate, Inquilinus limosus.</title>
        <authorList>
            <person name="Pino M."/>
            <person name="Di Conza J."/>
            <person name="Gutkind G."/>
        </authorList>
    </citation>
    <scope>NUCLEOTIDE SEQUENCE [LARGE SCALE GENOMIC DNA]</scope>
    <source>
        <strain evidence="6 7">MP06</strain>
    </source>
</reference>
<sequence>MDQAERKRDQAARAAWLSYVAGLTQDEIARRLNVSRMAAQRLLAFAAQEGMVKVRIDHPIAACMELGERIARRHGLRFCEVVPADPVAPARPNLPALAIAGATWIERLVDTDKPLVIGVGNGRSVRAAVEEMASSPRPQHQVVSVTGNIARDSSYNPFDVVMRLGDRLGAQRFLMPAPLIAESAEDRRVLEEQKPFREIMALAARADAILIGIGQLDDSAPVLQDKVISRDEYEALCRAGAIGEVLGNFLDAKGQVLPSPLRDRVIGLPLDAVARRPAVAIAGGAVKVPAIRAVLARGLLQGLITDETAASALVSLG</sequence>
<dbReference type="InterPro" id="IPR036388">
    <property type="entry name" value="WH-like_DNA-bd_sf"/>
</dbReference>
<comment type="caution">
    <text evidence="6">The sequence shown here is derived from an EMBL/GenBank/DDBJ whole genome shotgun (WGS) entry which is preliminary data.</text>
</comment>
<dbReference type="OrthoDB" id="7065657at2"/>
<proteinExistence type="inferred from homology"/>
<dbReference type="SUPFAM" id="SSF100950">
    <property type="entry name" value="NagB/RpiA/CoA transferase-like"/>
    <property type="match status" value="1"/>
</dbReference>
<evidence type="ECO:0000313" key="6">
    <source>
        <dbReference type="EMBL" id="KGM33879.1"/>
    </source>
</evidence>
<evidence type="ECO:0000256" key="1">
    <source>
        <dbReference type="ARBA" id="ARBA00010466"/>
    </source>
</evidence>
<protein>
    <recommendedName>
        <fullName evidence="5">Sugar-binding domain-containing protein</fullName>
    </recommendedName>
</protein>
<gene>
    <name evidence="6" type="ORF">P409_13375</name>
</gene>
<dbReference type="Gene3D" id="1.10.10.10">
    <property type="entry name" value="Winged helix-like DNA-binding domain superfamily/Winged helix DNA-binding domain"/>
    <property type="match status" value="1"/>
</dbReference>
<keyword evidence="2" id="KW-0805">Transcription regulation</keyword>
<dbReference type="Proteomes" id="UP000029995">
    <property type="component" value="Unassembled WGS sequence"/>
</dbReference>
<dbReference type="InterPro" id="IPR051054">
    <property type="entry name" value="SorC_transcr_regulators"/>
</dbReference>
<organism evidence="6 7">
    <name type="scientific">Inquilinus limosus MP06</name>
    <dbReference type="NCBI Taxonomy" id="1398085"/>
    <lineage>
        <taxon>Bacteria</taxon>
        <taxon>Pseudomonadati</taxon>
        <taxon>Pseudomonadota</taxon>
        <taxon>Alphaproteobacteria</taxon>
        <taxon>Rhodospirillales</taxon>
        <taxon>Rhodospirillaceae</taxon>
        <taxon>Inquilinus</taxon>
    </lineage>
</organism>
<evidence type="ECO:0000256" key="2">
    <source>
        <dbReference type="ARBA" id="ARBA00023015"/>
    </source>
</evidence>
<evidence type="ECO:0000256" key="4">
    <source>
        <dbReference type="ARBA" id="ARBA00023163"/>
    </source>
</evidence>
<dbReference type="Gene3D" id="3.40.50.1360">
    <property type="match status" value="1"/>
</dbReference>
<dbReference type="InterPro" id="IPR037171">
    <property type="entry name" value="NagB/RpiA_transferase-like"/>
</dbReference>
<feature type="domain" description="Sugar-binding" evidence="5">
    <location>
        <begin position="59"/>
        <end position="314"/>
    </location>
</feature>
<dbReference type="PANTHER" id="PTHR34294">
    <property type="entry name" value="TRANSCRIPTIONAL REGULATOR-RELATED"/>
    <property type="match status" value="1"/>
</dbReference>
<dbReference type="GO" id="GO:0003677">
    <property type="term" value="F:DNA binding"/>
    <property type="evidence" value="ECO:0007669"/>
    <property type="project" value="UniProtKB-KW"/>
</dbReference>
<dbReference type="InterPro" id="IPR007324">
    <property type="entry name" value="Sugar-bd_dom_put"/>
</dbReference>
<dbReference type="AlphaFoldDB" id="A0A0A0D705"/>
<evidence type="ECO:0000259" key="5">
    <source>
        <dbReference type="Pfam" id="PF04198"/>
    </source>
</evidence>
<dbReference type="EMBL" id="JANX01000140">
    <property type="protein sequence ID" value="KGM33879.1"/>
    <property type="molecule type" value="Genomic_DNA"/>
</dbReference>
<accession>A0A0A0D705</accession>